<evidence type="ECO:0000313" key="5">
    <source>
        <dbReference type="EMBL" id="CDX41134.1"/>
    </source>
</evidence>
<dbReference type="Proteomes" id="UP000045285">
    <property type="component" value="Unassembled WGS sequence"/>
</dbReference>
<reference evidence="4 7" key="1">
    <citation type="submission" date="2014-08" db="EMBL/GenBank/DDBJ databases">
        <authorList>
            <person name="Moulin Lionel"/>
        </authorList>
    </citation>
    <scope>NUCLEOTIDE SEQUENCE [LARGE SCALE GENOMIC DNA]</scope>
</reference>
<keyword evidence="3" id="KW-0479">Metal-binding</keyword>
<evidence type="ECO:0000256" key="3">
    <source>
        <dbReference type="ARBA" id="ARBA00022723"/>
    </source>
</evidence>
<dbReference type="InterPro" id="IPR029044">
    <property type="entry name" value="Nucleotide-diphossugar_trans"/>
</dbReference>
<dbReference type="Pfam" id="PF01501">
    <property type="entry name" value="Glyco_transf_8"/>
    <property type="match status" value="1"/>
</dbReference>
<dbReference type="InterPro" id="IPR002495">
    <property type="entry name" value="Glyco_trans_8"/>
</dbReference>
<protein>
    <recommendedName>
        <fullName evidence="8">Glycosyl transferase family 8</fullName>
    </recommendedName>
</protein>
<accession>A0A090FTC8</accession>
<dbReference type="AlphaFoldDB" id="A0A090FTC8"/>
<dbReference type="GO" id="GO:0046872">
    <property type="term" value="F:metal ion binding"/>
    <property type="evidence" value="ECO:0007669"/>
    <property type="project" value="UniProtKB-KW"/>
</dbReference>
<sequence>MTKSCFFLAADAKYFPYACLAARRVLDVSPSIDGFILQMNVGAADLAAARQLLADRVGVIDLSQMMQNVRFSPGHLSLAVYMRLFVDEIAEFAPYGRVVYLDSDVLFNRSIVDLMETPLNAPLLAAHDVQSYFEPGYRERLSMQPGAPYFNSGVLLLDLPWIRRDGLLATARHFASLRVNGLDQGALNLAFEGKWQTLHPSWNAMTNYSWQIPFDSAFARHFSWGKPWDKVPLGVERAALGIYRDLASGTPWEAVFKRRVPFERGQIKRFIRRFDKVGSLLTNRERLRRRARYDGRKVYEIYARQAEEGAMAAQFPEVLGGFG</sequence>
<evidence type="ECO:0000256" key="1">
    <source>
        <dbReference type="ARBA" id="ARBA00022676"/>
    </source>
</evidence>
<dbReference type="EMBL" id="CCMZ01000033">
    <property type="protein sequence ID" value="CDX22179.1"/>
    <property type="molecule type" value="Genomic_DNA"/>
</dbReference>
<dbReference type="GO" id="GO:0016757">
    <property type="term" value="F:glycosyltransferase activity"/>
    <property type="evidence" value="ECO:0007669"/>
    <property type="project" value="UniProtKB-KW"/>
</dbReference>
<evidence type="ECO:0000313" key="6">
    <source>
        <dbReference type="Proteomes" id="UP000045285"/>
    </source>
</evidence>
<keyword evidence="6" id="KW-1185">Reference proteome</keyword>
<keyword evidence="1" id="KW-0328">Glycosyltransferase</keyword>
<dbReference type="PANTHER" id="PTHR13778:SF47">
    <property type="entry name" value="LIPOPOLYSACCHARIDE 1,3-GALACTOSYLTRANSFERASE"/>
    <property type="match status" value="1"/>
</dbReference>
<dbReference type="EMBL" id="CCNB01000026">
    <property type="protein sequence ID" value="CDX41134.1"/>
    <property type="molecule type" value="Genomic_DNA"/>
</dbReference>
<proteinExistence type="predicted"/>
<dbReference type="PANTHER" id="PTHR13778">
    <property type="entry name" value="GLYCOSYLTRANSFERASE 8 DOMAIN-CONTAINING PROTEIN"/>
    <property type="match status" value="1"/>
</dbReference>
<evidence type="ECO:0000313" key="7">
    <source>
        <dbReference type="Proteomes" id="UP000046373"/>
    </source>
</evidence>
<organism evidence="4 6">
    <name type="scientific">Mesorhizobium plurifarium</name>
    <dbReference type="NCBI Taxonomy" id="69974"/>
    <lineage>
        <taxon>Bacteria</taxon>
        <taxon>Pseudomonadati</taxon>
        <taxon>Pseudomonadota</taxon>
        <taxon>Alphaproteobacteria</taxon>
        <taxon>Hyphomicrobiales</taxon>
        <taxon>Phyllobacteriaceae</taxon>
        <taxon>Mesorhizobium</taxon>
    </lineage>
</organism>
<dbReference type="InterPro" id="IPR050748">
    <property type="entry name" value="Glycosyltrans_8_dom-fam"/>
</dbReference>
<name>A0A090FTC8_MESPL</name>
<dbReference type="Proteomes" id="UP000046373">
    <property type="component" value="Unassembled WGS sequence"/>
</dbReference>
<evidence type="ECO:0008006" key="8">
    <source>
        <dbReference type="Google" id="ProtNLM"/>
    </source>
</evidence>
<keyword evidence="2" id="KW-0808">Transferase</keyword>
<evidence type="ECO:0000256" key="2">
    <source>
        <dbReference type="ARBA" id="ARBA00022679"/>
    </source>
</evidence>
<dbReference type="Gene3D" id="3.90.550.10">
    <property type="entry name" value="Spore Coat Polysaccharide Biosynthesis Protein SpsA, Chain A"/>
    <property type="match status" value="1"/>
</dbReference>
<gene>
    <name evidence="4" type="ORF">MPL3356_390185</name>
    <name evidence="5" type="ORF">MPLDJ20_320031</name>
</gene>
<reference evidence="6" key="2">
    <citation type="submission" date="2014-08" db="EMBL/GenBank/DDBJ databases">
        <authorList>
            <person name="Moulin L."/>
        </authorList>
    </citation>
    <scope>NUCLEOTIDE SEQUENCE [LARGE SCALE GENOMIC DNA]</scope>
</reference>
<dbReference type="STRING" id="69974.MPLDJ20_320031"/>
<dbReference type="SUPFAM" id="SSF53448">
    <property type="entry name" value="Nucleotide-diphospho-sugar transferases"/>
    <property type="match status" value="1"/>
</dbReference>
<evidence type="ECO:0000313" key="4">
    <source>
        <dbReference type="EMBL" id="CDX22179.1"/>
    </source>
</evidence>